<dbReference type="Pfam" id="PF13598">
    <property type="entry name" value="DUF4139"/>
    <property type="match status" value="1"/>
</dbReference>
<dbReference type="InterPro" id="IPR011935">
    <property type="entry name" value="CHP02231"/>
</dbReference>
<keyword evidence="2" id="KW-0456">Lyase</keyword>
<dbReference type="EMBL" id="UOES01000088">
    <property type="protein sequence ID" value="VAW26350.1"/>
    <property type="molecule type" value="Genomic_DNA"/>
</dbReference>
<dbReference type="PANTHER" id="PTHR31005">
    <property type="entry name" value="DUF4139 DOMAIN-CONTAINING PROTEIN"/>
    <property type="match status" value="1"/>
</dbReference>
<dbReference type="GO" id="GO:0008797">
    <property type="term" value="F:aspartate ammonia-lyase activity"/>
    <property type="evidence" value="ECO:0007669"/>
    <property type="project" value="UniProtKB-EC"/>
</dbReference>
<sequence length="216" mass="24426">PQKSKVVKTTIIENQTTVEFAVKTPYSIKSNGEKLTVDLTTYEIESIYEYYAVPKLDKDAFLIARIINWDQYNLLEGEANLYFEDAYVGRSILDAKSLSDTLDISLGRDKNIIIGREKVDDFSKKRTVGANKIDSRGFKIIARNKKSQPIKLTIIDQIPLASVSDISISPDELSGGKLELSTGEVKWELLLSPKSQKELMLKYSVKYPKKEKVVLE</sequence>
<evidence type="ECO:0000313" key="2">
    <source>
        <dbReference type="EMBL" id="VAW26350.1"/>
    </source>
</evidence>
<feature type="non-terminal residue" evidence="2">
    <location>
        <position position="1"/>
    </location>
</feature>
<name>A0A3B0UB97_9ZZZZ</name>
<dbReference type="EC" id="4.3.1.1" evidence="2"/>
<accession>A0A3B0UB97</accession>
<dbReference type="PANTHER" id="PTHR31005:SF8">
    <property type="entry name" value="DUF4139 DOMAIN-CONTAINING PROTEIN"/>
    <property type="match status" value="1"/>
</dbReference>
<proteinExistence type="predicted"/>
<evidence type="ECO:0000259" key="1">
    <source>
        <dbReference type="Pfam" id="PF13598"/>
    </source>
</evidence>
<gene>
    <name evidence="2" type="ORF">MNBD_BACTEROID06-1825</name>
</gene>
<dbReference type="AlphaFoldDB" id="A0A3B0UB97"/>
<feature type="domain" description="DUF4139" evidence="1">
    <location>
        <begin position="13"/>
        <end position="209"/>
    </location>
</feature>
<dbReference type="NCBIfam" id="TIGR02231">
    <property type="entry name" value="mucoidy inhibitor MuiA family protein"/>
    <property type="match status" value="1"/>
</dbReference>
<reference evidence="2" key="1">
    <citation type="submission" date="2018-06" db="EMBL/GenBank/DDBJ databases">
        <authorList>
            <person name="Zhirakovskaya E."/>
        </authorList>
    </citation>
    <scope>NUCLEOTIDE SEQUENCE</scope>
</reference>
<protein>
    <submittedName>
        <fullName evidence="2">Aspartate ammonia-lyase</fullName>
        <ecNumber evidence="2">4.3.1.1</ecNumber>
    </submittedName>
</protein>
<organism evidence="2">
    <name type="scientific">hydrothermal vent metagenome</name>
    <dbReference type="NCBI Taxonomy" id="652676"/>
    <lineage>
        <taxon>unclassified sequences</taxon>
        <taxon>metagenomes</taxon>
        <taxon>ecological metagenomes</taxon>
    </lineage>
</organism>
<dbReference type="InterPro" id="IPR037291">
    <property type="entry name" value="DUF4139"/>
</dbReference>